<dbReference type="GO" id="GO:0005737">
    <property type="term" value="C:cytoplasm"/>
    <property type="evidence" value="ECO:0007669"/>
    <property type="project" value="TreeGrafter"/>
</dbReference>
<reference evidence="3 4" key="1">
    <citation type="submission" date="2016-10" db="EMBL/GenBank/DDBJ databases">
        <authorList>
            <person name="de Groot N.N."/>
        </authorList>
    </citation>
    <scope>NUCLEOTIDE SEQUENCE [LARGE SCALE GENOMIC DNA]</scope>
    <source>
        <strain evidence="3 4">DSM 17862</strain>
    </source>
</reference>
<feature type="domain" description="Impact N-terminal" evidence="2">
    <location>
        <begin position="31"/>
        <end position="131"/>
    </location>
</feature>
<dbReference type="STRING" id="364199.SAMN04489858_103423"/>
<dbReference type="SUPFAM" id="SSF54211">
    <property type="entry name" value="Ribosomal protein S5 domain 2-like"/>
    <property type="match status" value="1"/>
</dbReference>
<dbReference type="PANTHER" id="PTHR16301">
    <property type="entry name" value="IMPACT-RELATED"/>
    <property type="match status" value="1"/>
</dbReference>
<evidence type="ECO:0000256" key="1">
    <source>
        <dbReference type="ARBA" id="ARBA00007665"/>
    </source>
</evidence>
<comment type="similarity">
    <text evidence="1">Belongs to the IMPACT family.</text>
</comment>
<dbReference type="InterPro" id="IPR020569">
    <property type="entry name" value="UPF0029_Impact_CS"/>
</dbReference>
<dbReference type="PROSITE" id="PS00910">
    <property type="entry name" value="UPF0029"/>
    <property type="match status" value="1"/>
</dbReference>
<evidence type="ECO:0000259" key="2">
    <source>
        <dbReference type="Pfam" id="PF01205"/>
    </source>
</evidence>
<dbReference type="Proteomes" id="UP000199180">
    <property type="component" value="Unassembled WGS sequence"/>
</dbReference>
<dbReference type="AlphaFoldDB" id="A0A1I0CRE2"/>
<evidence type="ECO:0000313" key="4">
    <source>
        <dbReference type="Proteomes" id="UP000199180"/>
    </source>
</evidence>
<sequence length="142" mass="15594">MTSFITALNSMCANRQRVRPLQVFDKIISDRGSRYAVSGGPARTREEAAALLGELKRTKRFAKATHNSWAAVLSGEPVKDDDGESGAGALMLQMLERAALTDHVVIVTRWYGGKHLGGDRFRHVADAVRHYLRETGLGDQAD</sequence>
<dbReference type="PANTHER" id="PTHR16301:SF25">
    <property type="entry name" value="PROTEIN IMPACT"/>
    <property type="match status" value="1"/>
</dbReference>
<organism evidence="3 4">
    <name type="scientific">Paracoccus homiensis</name>
    <dbReference type="NCBI Taxonomy" id="364199"/>
    <lineage>
        <taxon>Bacteria</taxon>
        <taxon>Pseudomonadati</taxon>
        <taxon>Pseudomonadota</taxon>
        <taxon>Alphaproteobacteria</taxon>
        <taxon>Rhodobacterales</taxon>
        <taxon>Paracoccaceae</taxon>
        <taxon>Paracoccus</taxon>
    </lineage>
</organism>
<dbReference type="InterPro" id="IPR036956">
    <property type="entry name" value="Impact_N_sf"/>
</dbReference>
<proteinExistence type="inferred from homology"/>
<dbReference type="InterPro" id="IPR023582">
    <property type="entry name" value="Impact"/>
</dbReference>
<gene>
    <name evidence="3" type="ORF">SAMN04489858_103423</name>
</gene>
<name>A0A1I0CRE2_9RHOB</name>
<dbReference type="GO" id="GO:0006446">
    <property type="term" value="P:regulation of translational initiation"/>
    <property type="evidence" value="ECO:0007669"/>
    <property type="project" value="TreeGrafter"/>
</dbReference>
<protein>
    <submittedName>
        <fullName evidence="3">Uncharacterized protein family UPF0029</fullName>
    </submittedName>
</protein>
<dbReference type="Pfam" id="PF01205">
    <property type="entry name" value="Impact_N"/>
    <property type="match status" value="1"/>
</dbReference>
<dbReference type="InterPro" id="IPR001498">
    <property type="entry name" value="Impact_N"/>
</dbReference>
<dbReference type="EMBL" id="FOHO01000003">
    <property type="protein sequence ID" value="SET22296.1"/>
    <property type="molecule type" value="Genomic_DNA"/>
</dbReference>
<evidence type="ECO:0000313" key="3">
    <source>
        <dbReference type="EMBL" id="SET22296.1"/>
    </source>
</evidence>
<keyword evidence="4" id="KW-1185">Reference proteome</keyword>
<accession>A0A1I0CRE2</accession>
<dbReference type="GO" id="GO:0140469">
    <property type="term" value="P:GCN2-mediated signaling"/>
    <property type="evidence" value="ECO:0007669"/>
    <property type="project" value="TreeGrafter"/>
</dbReference>
<dbReference type="InterPro" id="IPR020568">
    <property type="entry name" value="Ribosomal_Su5_D2-typ_SF"/>
</dbReference>
<dbReference type="Gene3D" id="3.30.230.30">
    <property type="entry name" value="Impact, N-terminal domain"/>
    <property type="match status" value="1"/>
</dbReference>